<dbReference type="RefSeq" id="WP_007017980.1">
    <property type="nucleotide sequence ID" value="NZ_CH724115.1"/>
</dbReference>
<evidence type="ECO:0000256" key="1">
    <source>
        <dbReference type="ARBA" id="ARBA00022723"/>
    </source>
</evidence>
<dbReference type="GO" id="GO:0046872">
    <property type="term" value="F:metal ion binding"/>
    <property type="evidence" value="ECO:0007669"/>
    <property type="project" value="UniProtKB-KW"/>
</dbReference>
<gene>
    <name evidence="3" type="ORF">RED65_14472</name>
</gene>
<dbReference type="InterPro" id="IPR000121">
    <property type="entry name" value="PEP_util_C"/>
</dbReference>
<dbReference type="InterPro" id="IPR040442">
    <property type="entry name" value="Pyrv_kinase-like_dom_sf"/>
</dbReference>
<organism evidence="3 4">
    <name type="scientific">Bermanella marisrubri</name>
    <dbReference type="NCBI Taxonomy" id="207949"/>
    <lineage>
        <taxon>Bacteria</taxon>
        <taxon>Pseudomonadati</taxon>
        <taxon>Pseudomonadota</taxon>
        <taxon>Gammaproteobacteria</taxon>
        <taxon>Oceanospirillales</taxon>
        <taxon>Oceanospirillaceae</taxon>
        <taxon>Bermanella</taxon>
    </lineage>
</organism>
<evidence type="ECO:0000259" key="2">
    <source>
        <dbReference type="Pfam" id="PF02896"/>
    </source>
</evidence>
<dbReference type="AlphaFoldDB" id="Q1MYH1"/>
<accession>Q1MYH1</accession>
<dbReference type="HOGENOM" id="CLU_007308_7_0_6"/>
<dbReference type="PRINTS" id="PR01736">
    <property type="entry name" value="PHPHTRNFRASE"/>
</dbReference>
<feature type="domain" description="PEP-utilising enzyme C-terminal" evidence="2">
    <location>
        <begin position="2"/>
        <end position="193"/>
    </location>
</feature>
<dbReference type="Proteomes" id="UP000004263">
    <property type="component" value="Unassembled WGS sequence"/>
</dbReference>
<feature type="non-terminal residue" evidence="3">
    <location>
        <position position="1"/>
    </location>
</feature>
<dbReference type="PANTHER" id="PTHR46244">
    <property type="entry name" value="PHOSPHOENOLPYRUVATE-PROTEIN PHOSPHOTRANSFERASE"/>
    <property type="match status" value="1"/>
</dbReference>
<dbReference type="InterPro" id="IPR015813">
    <property type="entry name" value="Pyrv/PenolPyrv_kinase-like_dom"/>
</dbReference>
<comment type="caution">
    <text evidence="3">The sequence shown here is derived from an EMBL/GenBank/DDBJ whole genome shotgun (WGS) entry which is preliminary data.</text>
</comment>
<protein>
    <submittedName>
        <fullName evidence="3">PTSINtr with GAF domain, PtsP</fullName>
    </submittedName>
</protein>
<reference evidence="3 4" key="1">
    <citation type="submission" date="2006-03" db="EMBL/GenBank/DDBJ databases">
        <authorList>
            <person name="Pinhassi J."/>
            <person name="Pedros-Alio C."/>
            <person name="Ferriera S."/>
            <person name="Johnson J."/>
            <person name="Kravitz S."/>
            <person name="Halpern A."/>
            <person name="Remington K."/>
            <person name="Beeson K."/>
            <person name="Tran B."/>
            <person name="Rogers Y.-H."/>
            <person name="Friedman R."/>
            <person name="Venter J.C."/>
        </authorList>
    </citation>
    <scope>NUCLEOTIDE SEQUENCE [LARGE SCALE GENOMIC DNA]</scope>
    <source>
        <strain evidence="3 4">RED65</strain>
    </source>
</reference>
<dbReference type="STRING" id="207949.RED65_14472"/>
<keyword evidence="1" id="KW-0479">Metal-binding</keyword>
<dbReference type="Pfam" id="PF02896">
    <property type="entry name" value="PEP-utilizers_C"/>
    <property type="match status" value="1"/>
</dbReference>
<name>Q1MYH1_9GAMM</name>
<evidence type="ECO:0000313" key="4">
    <source>
        <dbReference type="Proteomes" id="UP000004263"/>
    </source>
</evidence>
<sequence>IEEDNPFLGWRGIRVTLDHPEIFLLQVRAMMKASVGLNNLRIMLPMITSVAEVEEALHLIYRAHQELVDEGINVVMPEVGVMIEVPAAVYQAKTLAGMVDFLSVGSNDLTQYLLAVDRNNPRVSELYTGLHPSVLIALQSVVEAGKSQNCQISVCGELAGTPAGAILLMAMGYDMLSMNAANLPRVKSVIRSISFDFAKDLLDTVMTMDNGQIIASEIELALSRLGQGRVFGPVSTEPQA</sequence>
<dbReference type="GO" id="GO:0016772">
    <property type="term" value="F:transferase activity, transferring phosphorus-containing groups"/>
    <property type="evidence" value="ECO:0007669"/>
    <property type="project" value="InterPro"/>
</dbReference>
<dbReference type="InterPro" id="IPR023151">
    <property type="entry name" value="PEP_util_CS"/>
</dbReference>
<dbReference type="PANTHER" id="PTHR46244:SF1">
    <property type="entry name" value="PHOSPHOENOLPYRUVATE-DEPENDENT PHOSPHOTRANSFERASE SYSTEM"/>
    <property type="match status" value="1"/>
</dbReference>
<dbReference type="InterPro" id="IPR050499">
    <property type="entry name" value="PEP-utilizing_PTS_enzyme"/>
</dbReference>
<dbReference type="EMBL" id="AAQH01000025">
    <property type="protein sequence ID" value="EAT11060.1"/>
    <property type="molecule type" value="Genomic_DNA"/>
</dbReference>
<dbReference type="Gene3D" id="3.20.20.60">
    <property type="entry name" value="Phosphoenolpyruvate-binding domains"/>
    <property type="match status" value="1"/>
</dbReference>
<keyword evidence="4" id="KW-1185">Reference proteome</keyword>
<dbReference type="SUPFAM" id="SSF51621">
    <property type="entry name" value="Phosphoenolpyruvate/pyruvate domain"/>
    <property type="match status" value="1"/>
</dbReference>
<evidence type="ECO:0000313" key="3">
    <source>
        <dbReference type="EMBL" id="EAT11060.1"/>
    </source>
</evidence>
<proteinExistence type="predicted"/>
<dbReference type="PROSITE" id="PS00742">
    <property type="entry name" value="PEP_ENZYMES_2"/>
    <property type="match status" value="1"/>
</dbReference>